<dbReference type="GO" id="GO:0004497">
    <property type="term" value="F:monooxygenase activity"/>
    <property type="evidence" value="ECO:0007669"/>
    <property type="project" value="UniProtKB-KW"/>
</dbReference>
<evidence type="ECO:0000259" key="5">
    <source>
        <dbReference type="Pfam" id="PF01494"/>
    </source>
</evidence>
<protein>
    <submittedName>
        <fullName evidence="6">2-polyprenyl-6-methoxyphenol hydroxylase-like FAD-dependent oxidoreductase</fullName>
    </submittedName>
</protein>
<dbReference type="SUPFAM" id="SSF51905">
    <property type="entry name" value="FAD/NAD(P)-binding domain"/>
    <property type="match status" value="1"/>
</dbReference>
<name>A0A840J8G6_9PSEU</name>
<dbReference type="Gene3D" id="3.50.50.60">
    <property type="entry name" value="FAD/NAD(P)-binding domain"/>
    <property type="match status" value="1"/>
</dbReference>
<accession>A0A840J8G6</accession>
<comment type="caution">
    <text evidence="6">The sequence shown here is derived from an EMBL/GenBank/DDBJ whole genome shotgun (WGS) entry which is preliminary data.</text>
</comment>
<keyword evidence="7" id="KW-1185">Reference proteome</keyword>
<dbReference type="GO" id="GO:0071949">
    <property type="term" value="F:FAD binding"/>
    <property type="evidence" value="ECO:0007669"/>
    <property type="project" value="InterPro"/>
</dbReference>
<organism evidence="6 7">
    <name type="scientific">Amycolatopsis jiangsuensis</name>
    <dbReference type="NCBI Taxonomy" id="1181879"/>
    <lineage>
        <taxon>Bacteria</taxon>
        <taxon>Bacillati</taxon>
        <taxon>Actinomycetota</taxon>
        <taxon>Actinomycetes</taxon>
        <taxon>Pseudonocardiales</taxon>
        <taxon>Pseudonocardiaceae</taxon>
        <taxon>Amycolatopsis</taxon>
    </lineage>
</organism>
<reference evidence="6 7" key="1">
    <citation type="submission" date="2020-08" db="EMBL/GenBank/DDBJ databases">
        <title>Sequencing the genomes of 1000 actinobacteria strains.</title>
        <authorList>
            <person name="Klenk H.-P."/>
        </authorList>
    </citation>
    <scope>NUCLEOTIDE SEQUENCE [LARGE SCALE GENOMIC DNA]</scope>
    <source>
        <strain evidence="6 7">DSM 45859</strain>
    </source>
</reference>
<dbReference type="RefSeq" id="WP_246459083.1">
    <property type="nucleotide sequence ID" value="NZ_JACHMG010000001.1"/>
</dbReference>
<keyword evidence="3" id="KW-0560">Oxidoreductase</keyword>
<dbReference type="InterPro" id="IPR002938">
    <property type="entry name" value="FAD-bd"/>
</dbReference>
<gene>
    <name evidence="6" type="ORF">BJY18_007259</name>
</gene>
<dbReference type="EMBL" id="JACHMG010000001">
    <property type="protein sequence ID" value="MBB4689774.1"/>
    <property type="molecule type" value="Genomic_DNA"/>
</dbReference>
<dbReference type="PANTHER" id="PTHR47178:SF5">
    <property type="entry name" value="FAD-BINDING DOMAIN-CONTAINING PROTEIN"/>
    <property type="match status" value="1"/>
</dbReference>
<dbReference type="PRINTS" id="PR00420">
    <property type="entry name" value="RNGMNOXGNASE"/>
</dbReference>
<dbReference type="AlphaFoldDB" id="A0A840J8G6"/>
<dbReference type="InterPro" id="IPR036188">
    <property type="entry name" value="FAD/NAD-bd_sf"/>
</dbReference>
<dbReference type="Proteomes" id="UP000581769">
    <property type="component" value="Unassembled WGS sequence"/>
</dbReference>
<keyword evidence="4" id="KW-0503">Monooxygenase</keyword>
<keyword evidence="1" id="KW-0285">Flavoprotein</keyword>
<dbReference type="PANTHER" id="PTHR47178">
    <property type="entry name" value="MONOOXYGENASE, FAD-BINDING"/>
    <property type="match status" value="1"/>
</dbReference>
<dbReference type="Pfam" id="PF01494">
    <property type="entry name" value="FAD_binding_3"/>
    <property type="match status" value="1"/>
</dbReference>
<evidence type="ECO:0000256" key="4">
    <source>
        <dbReference type="ARBA" id="ARBA00023033"/>
    </source>
</evidence>
<evidence type="ECO:0000256" key="2">
    <source>
        <dbReference type="ARBA" id="ARBA00022827"/>
    </source>
</evidence>
<evidence type="ECO:0000256" key="3">
    <source>
        <dbReference type="ARBA" id="ARBA00023002"/>
    </source>
</evidence>
<keyword evidence="2" id="KW-0274">FAD</keyword>
<evidence type="ECO:0000313" key="7">
    <source>
        <dbReference type="Proteomes" id="UP000581769"/>
    </source>
</evidence>
<proteinExistence type="predicted"/>
<evidence type="ECO:0000256" key="1">
    <source>
        <dbReference type="ARBA" id="ARBA00022630"/>
    </source>
</evidence>
<feature type="domain" description="FAD-binding" evidence="5">
    <location>
        <begin position="93"/>
        <end position="135"/>
    </location>
</feature>
<sequence>MFTAPHEFPDDAENDETAAIDPVLFDNTASYVMWVYAARTRCFPAGLAELAGPGLRSLVLERIEGWHPAFSRLVADSPDATVSLLPIRTSVPVGAWETGPVTLLGDAAHSMTPFRGIGANVALRDAQLLSRALAGGGDVRAAVADYERRMREYGYRAVRASARSADRFVTESRFHRGLTRGGFAAMGRVSELRRRFAGTPG</sequence>
<evidence type="ECO:0000313" key="6">
    <source>
        <dbReference type="EMBL" id="MBB4689774.1"/>
    </source>
</evidence>